<keyword evidence="4" id="KW-0169">Cobalamin biosynthesis</keyword>
<dbReference type="PANTHER" id="PTHR12213:SF0">
    <property type="entry name" value="CORRINOID ADENOSYLTRANSFERASE MMAB"/>
    <property type="match status" value="1"/>
</dbReference>
<reference evidence="7 8" key="1">
    <citation type="submission" date="2020-07" db="EMBL/GenBank/DDBJ databases">
        <title>Complete Genome Sequence of an acetic acid bacterium, Acetobacter aceti JCM20276.</title>
        <authorList>
            <person name="Hirose Y."/>
            <person name="Mihara H."/>
        </authorList>
    </citation>
    <scope>NUCLEOTIDE SEQUENCE [LARGE SCALE GENOMIC DNA]</scope>
    <source>
        <strain evidence="7 8">JCM20276</strain>
    </source>
</reference>
<comment type="catalytic activity">
    <reaction evidence="4">
        <text>2 cob(II)yrinate a,c diamide + reduced [electron-transfer flavoprotein] + 2 ATP = 2 adenosylcob(III)yrinate a,c-diamide + 2 triphosphate + oxidized [electron-transfer flavoprotein] + 3 H(+)</text>
        <dbReference type="Rhea" id="RHEA:11528"/>
        <dbReference type="Rhea" id="RHEA-COMP:10685"/>
        <dbReference type="Rhea" id="RHEA-COMP:10686"/>
        <dbReference type="ChEBI" id="CHEBI:15378"/>
        <dbReference type="ChEBI" id="CHEBI:18036"/>
        <dbReference type="ChEBI" id="CHEBI:30616"/>
        <dbReference type="ChEBI" id="CHEBI:57692"/>
        <dbReference type="ChEBI" id="CHEBI:58307"/>
        <dbReference type="ChEBI" id="CHEBI:58503"/>
        <dbReference type="ChEBI" id="CHEBI:58537"/>
        <dbReference type="EC" id="2.5.1.17"/>
    </reaction>
</comment>
<evidence type="ECO:0000259" key="6">
    <source>
        <dbReference type="Pfam" id="PF01923"/>
    </source>
</evidence>
<dbReference type="NCBIfam" id="TIGR00636">
    <property type="entry name" value="PduO_Nterm"/>
    <property type="match status" value="1"/>
</dbReference>
<dbReference type="Pfam" id="PF01923">
    <property type="entry name" value="Cob_adeno_trans"/>
    <property type="match status" value="1"/>
</dbReference>
<keyword evidence="2 4" id="KW-0547">Nucleotide-binding</keyword>
<dbReference type="Gene3D" id="1.20.1200.10">
    <property type="entry name" value="Cobalamin adenosyltransferase-like"/>
    <property type="match status" value="1"/>
</dbReference>
<dbReference type="GO" id="GO:0005524">
    <property type="term" value="F:ATP binding"/>
    <property type="evidence" value="ECO:0007669"/>
    <property type="project" value="UniProtKB-UniRule"/>
</dbReference>
<dbReference type="Proteomes" id="UP000515220">
    <property type="component" value="Chromosome"/>
</dbReference>
<dbReference type="GO" id="GO:0008817">
    <property type="term" value="F:corrinoid adenosyltransferase activity"/>
    <property type="evidence" value="ECO:0007669"/>
    <property type="project" value="UniProtKB-UniRule"/>
</dbReference>
<evidence type="ECO:0000256" key="5">
    <source>
        <dbReference type="SAM" id="MobiDB-lite"/>
    </source>
</evidence>
<dbReference type="RefSeq" id="WP_099348302.1">
    <property type="nucleotide sequence ID" value="NZ_AP023326.1"/>
</dbReference>
<evidence type="ECO:0000313" key="8">
    <source>
        <dbReference type="Proteomes" id="UP000515220"/>
    </source>
</evidence>
<dbReference type="SUPFAM" id="SSF89028">
    <property type="entry name" value="Cobalamin adenosyltransferase-like"/>
    <property type="match status" value="1"/>
</dbReference>
<keyword evidence="3 4" id="KW-0067">ATP-binding</keyword>
<dbReference type="InterPro" id="IPR016030">
    <property type="entry name" value="CblAdoTrfase-like"/>
</dbReference>
<name>A0A6S6PHD0_ACEAC</name>
<comment type="similarity">
    <text evidence="4">Belongs to the Cob(I)alamin adenosyltransferase family.</text>
</comment>
<feature type="region of interest" description="Disordered" evidence="5">
    <location>
        <begin position="1"/>
        <end position="26"/>
    </location>
</feature>
<evidence type="ECO:0000256" key="1">
    <source>
        <dbReference type="ARBA" id="ARBA00022679"/>
    </source>
</evidence>
<dbReference type="EMBL" id="AP023326">
    <property type="protein sequence ID" value="BCI66085.1"/>
    <property type="molecule type" value="Genomic_DNA"/>
</dbReference>
<feature type="compositionally biased region" description="Basic and acidic residues" evidence="5">
    <location>
        <begin position="1"/>
        <end position="14"/>
    </location>
</feature>
<organism evidence="7 8">
    <name type="scientific">Acetobacter aceti</name>
    <dbReference type="NCBI Taxonomy" id="435"/>
    <lineage>
        <taxon>Bacteria</taxon>
        <taxon>Pseudomonadati</taxon>
        <taxon>Pseudomonadota</taxon>
        <taxon>Alphaproteobacteria</taxon>
        <taxon>Acetobacterales</taxon>
        <taxon>Acetobacteraceae</taxon>
        <taxon>Acetobacter</taxon>
        <taxon>Acetobacter subgen. Acetobacter</taxon>
    </lineage>
</organism>
<evidence type="ECO:0000256" key="2">
    <source>
        <dbReference type="ARBA" id="ARBA00022741"/>
    </source>
</evidence>
<dbReference type="PANTHER" id="PTHR12213">
    <property type="entry name" value="CORRINOID ADENOSYLTRANSFERASE"/>
    <property type="match status" value="1"/>
</dbReference>
<sequence>MSVRIDRVVTRGGDKGQTSLGDGTRLSKADRHVEAIGVLDEANAAVGVLRSHVADDEALSRKLMAVQNLLFDMGGDLCMPEGSKHAKRLTDSVIVPLEAEIERMRALQVPLTSFILPGGSVPAAWAHIARTAVRKAERAVVALSEQATINPVLVPLLNRLSDYFFVLGRHLNDDGRQDVLWQPGAALFAEAS</sequence>
<dbReference type="GO" id="GO:0009236">
    <property type="term" value="P:cobalamin biosynthetic process"/>
    <property type="evidence" value="ECO:0007669"/>
    <property type="project" value="UniProtKB-UniRule"/>
</dbReference>
<dbReference type="UniPathway" id="UPA00148">
    <property type="reaction ID" value="UER00233"/>
</dbReference>
<feature type="domain" description="Cobalamin adenosyltransferase-like" evidence="6">
    <location>
        <begin position="9"/>
        <end position="170"/>
    </location>
</feature>
<comment type="pathway">
    <text evidence="4">Cofactor biosynthesis; adenosylcobalamin biosynthesis; adenosylcobalamin from cob(II)yrinate a,c-diamide: step 2/7.</text>
</comment>
<protein>
    <recommendedName>
        <fullName evidence="4">Corrinoid adenosyltransferase</fullName>
        <ecNumber evidence="4">2.5.1.17</ecNumber>
    </recommendedName>
    <alternativeName>
        <fullName evidence="4">Cob(II)alamin adenosyltransferase</fullName>
    </alternativeName>
    <alternativeName>
        <fullName evidence="4">Cob(II)yrinic acid a,c-diamide adenosyltransferase</fullName>
    </alternativeName>
    <alternativeName>
        <fullName evidence="4">Cobinamide/cobalamin adenosyltransferase</fullName>
    </alternativeName>
</protein>
<evidence type="ECO:0000256" key="4">
    <source>
        <dbReference type="RuleBase" id="RU366026"/>
    </source>
</evidence>
<proteinExistence type="inferred from homology"/>
<comment type="catalytic activity">
    <reaction evidence="4">
        <text>2 cob(II)alamin + reduced [electron-transfer flavoprotein] + 2 ATP = 2 adenosylcob(III)alamin + 2 triphosphate + oxidized [electron-transfer flavoprotein] + 3 H(+)</text>
        <dbReference type="Rhea" id="RHEA:28671"/>
        <dbReference type="Rhea" id="RHEA-COMP:10685"/>
        <dbReference type="Rhea" id="RHEA-COMP:10686"/>
        <dbReference type="ChEBI" id="CHEBI:15378"/>
        <dbReference type="ChEBI" id="CHEBI:16304"/>
        <dbReference type="ChEBI" id="CHEBI:18036"/>
        <dbReference type="ChEBI" id="CHEBI:18408"/>
        <dbReference type="ChEBI" id="CHEBI:30616"/>
        <dbReference type="ChEBI" id="CHEBI:57692"/>
        <dbReference type="ChEBI" id="CHEBI:58307"/>
        <dbReference type="EC" id="2.5.1.17"/>
    </reaction>
</comment>
<dbReference type="InterPro" id="IPR029499">
    <property type="entry name" value="PduO-typ"/>
</dbReference>
<keyword evidence="1 4" id="KW-0808">Transferase</keyword>
<accession>A0A6S6PHD0</accession>
<evidence type="ECO:0000256" key="3">
    <source>
        <dbReference type="ARBA" id="ARBA00022840"/>
    </source>
</evidence>
<dbReference type="EC" id="2.5.1.17" evidence="4"/>
<dbReference type="InterPro" id="IPR036451">
    <property type="entry name" value="CblAdoTrfase-like_sf"/>
</dbReference>
<gene>
    <name evidence="7" type="primary">pduO</name>
    <name evidence="7" type="ORF">AAJCM20276_07090</name>
</gene>
<dbReference type="AlphaFoldDB" id="A0A6S6PHD0"/>
<evidence type="ECO:0000313" key="7">
    <source>
        <dbReference type="EMBL" id="BCI66085.1"/>
    </source>
</evidence>